<feature type="domain" description="DAHP synthetase I/KDSA" evidence="2">
    <location>
        <begin position="88"/>
        <end position="325"/>
    </location>
</feature>
<dbReference type="Gene3D" id="3.20.20.70">
    <property type="entry name" value="Aldolase class I"/>
    <property type="match status" value="1"/>
</dbReference>
<proteinExistence type="predicted"/>
<dbReference type="KEGG" id="pth:PTH_1622"/>
<dbReference type="Gene3D" id="3.30.70.1140">
    <property type="entry name" value="Phospho-2-dehydro-3-deoxyheptonate aldolase, domain 1"/>
    <property type="match status" value="1"/>
</dbReference>
<dbReference type="Proteomes" id="UP000006556">
    <property type="component" value="Chromosome"/>
</dbReference>
<evidence type="ECO:0000259" key="3">
    <source>
        <dbReference type="Pfam" id="PF18152"/>
    </source>
</evidence>
<dbReference type="HOGENOM" id="CLU_062599_0_0_9"/>
<dbReference type="InterPro" id="IPR006218">
    <property type="entry name" value="DAHP1/KDSA"/>
</dbReference>
<protein>
    <submittedName>
        <fullName evidence="4">3-deoxy-D-arabino-heptulosonate 7-phosphate (DAHP) synthase</fullName>
    </submittedName>
</protein>
<dbReference type="PANTHER" id="PTHR43018:SF2">
    <property type="entry name" value="PHOSPHO-2-DEHYDRO-3-DEOXYHEPTONATE ALDOLASE"/>
    <property type="match status" value="1"/>
</dbReference>
<dbReference type="EMBL" id="AP009389">
    <property type="protein sequence ID" value="BAF59803.1"/>
    <property type="molecule type" value="Genomic_DNA"/>
</dbReference>
<dbReference type="PANTHER" id="PTHR43018">
    <property type="entry name" value="PHOSPHO-2-DEHYDRO-3-DEOXYHEPTONATE ALDOLASE"/>
    <property type="match status" value="1"/>
</dbReference>
<dbReference type="NCBIfam" id="NF006421">
    <property type="entry name" value="PRK08673.1"/>
    <property type="match status" value="1"/>
</dbReference>
<organism evidence="4 5">
    <name type="scientific">Pelotomaculum thermopropionicum (strain DSM 13744 / JCM 10971 / SI)</name>
    <dbReference type="NCBI Taxonomy" id="370438"/>
    <lineage>
        <taxon>Bacteria</taxon>
        <taxon>Bacillati</taxon>
        <taxon>Bacillota</taxon>
        <taxon>Clostridia</taxon>
        <taxon>Eubacteriales</taxon>
        <taxon>Desulfotomaculaceae</taxon>
        <taxon>Pelotomaculum</taxon>
    </lineage>
</organism>
<evidence type="ECO:0000259" key="2">
    <source>
        <dbReference type="Pfam" id="PF00793"/>
    </source>
</evidence>
<dbReference type="InterPro" id="IPR006268">
    <property type="entry name" value="DAHP_syn_2"/>
</dbReference>
<dbReference type="AlphaFoldDB" id="A5D1S1"/>
<dbReference type="InterPro" id="IPR052899">
    <property type="entry name" value="Class-I_DAHP_synthase"/>
</dbReference>
<dbReference type="GO" id="GO:0016740">
    <property type="term" value="F:transferase activity"/>
    <property type="evidence" value="ECO:0007669"/>
    <property type="project" value="UniProtKB-KW"/>
</dbReference>
<dbReference type="GO" id="GO:0016832">
    <property type="term" value="F:aldehyde-lyase activity"/>
    <property type="evidence" value="ECO:0007669"/>
    <property type="project" value="InterPro"/>
</dbReference>
<dbReference type="eggNOG" id="COG2876">
    <property type="taxonomic scope" value="Bacteria"/>
</dbReference>
<accession>A5D1S1</accession>
<sequence>MIVVMSHKASEDDIEAVLLRLEKNGFKIHLSQGVERTIIGAIGDKTRLGDLGLEAMPGVEKVVPILQPYKLASRTFHEEGTVVRVGDLEIGGNAVHVMAGPCAVENREQLLSTARLVKEAGATMLRGGAFKPRTSPYSFHGLEEEGLKILAEAREATGLLVVTEVMDARTLPMVAEYADVLQIGARNMQNFFLLKEVAKVDKPVLLKRGPSATIEEWLMAAEYIMAGGNYNVILCERGIRSFDNFTRNTLDLTAVPAVKHLSHLPVIVDPSHAIGKWRFVPAMARAAIAAGADGLLVEVHPNPAEALCDGPQSLTPENFSAMMDDLRQIAAVMGRKMG</sequence>
<dbReference type="SUPFAM" id="SSF51569">
    <property type="entry name" value="Aldolase"/>
    <property type="match status" value="1"/>
</dbReference>
<dbReference type="NCBIfam" id="NF009239">
    <property type="entry name" value="PRK12595.1"/>
    <property type="match status" value="1"/>
</dbReference>
<dbReference type="NCBIfam" id="TIGR01361">
    <property type="entry name" value="DAHP_synth_Bsub"/>
    <property type="match status" value="1"/>
</dbReference>
<gene>
    <name evidence="4" type="primary">AroA</name>
    <name evidence="4" type="ordered locus">PTH_1622</name>
</gene>
<dbReference type="Pfam" id="PF18152">
    <property type="entry name" value="DAHP_snth_FXD"/>
    <property type="match status" value="1"/>
</dbReference>
<dbReference type="GO" id="GO:0009073">
    <property type="term" value="P:aromatic amino acid family biosynthetic process"/>
    <property type="evidence" value="ECO:0007669"/>
    <property type="project" value="InterPro"/>
</dbReference>
<dbReference type="InterPro" id="IPR013785">
    <property type="entry name" value="Aldolase_TIM"/>
</dbReference>
<evidence type="ECO:0000256" key="1">
    <source>
        <dbReference type="ARBA" id="ARBA00022679"/>
    </source>
</evidence>
<evidence type="ECO:0000313" key="5">
    <source>
        <dbReference type="Proteomes" id="UP000006556"/>
    </source>
</evidence>
<dbReference type="InterPro" id="IPR041071">
    <property type="entry name" value="DAHP_snth_FXD"/>
</dbReference>
<feature type="domain" description="DAHP synthase ferredoxin-like" evidence="3">
    <location>
        <begin position="1"/>
        <end position="67"/>
    </location>
</feature>
<reference evidence="5" key="1">
    <citation type="journal article" date="2008" name="Genome Res.">
        <title>The genome of Pelotomaculum thermopropionicum reveals niche-associated evolution in anaerobic microbiota.</title>
        <authorList>
            <person name="Kosaka T."/>
            <person name="Kato S."/>
            <person name="Shimoyama T."/>
            <person name="Ishii S."/>
            <person name="Abe T."/>
            <person name="Watanabe K."/>
        </authorList>
    </citation>
    <scope>NUCLEOTIDE SEQUENCE [LARGE SCALE GENOMIC DNA]</scope>
    <source>
        <strain evidence="5">DSM 13744 / JCM 10971 / SI</strain>
    </source>
</reference>
<keyword evidence="1" id="KW-0808">Transferase</keyword>
<dbReference type="STRING" id="370438.PTH_1622"/>
<name>A5D1S1_PELTS</name>
<evidence type="ECO:0000313" key="4">
    <source>
        <dbReference type="EMBL" id="BAF59803.1"/>
    </source>
</evidence>
<dbReference type="Pfam" id="PF00793">
    <property type="entry name" value="DAHP_synth_1"/>
    <property type="match status" value="1"/>
</dbReference>
<keyword evidence="5" id="KW-1185">Reference proteome</keyword>